<name>A0A8D2LHJ5_VARKO</name>
<keyword evidence="12" id="KW-1015">Disulfide bond</keyword>
<feature type="region of interest" description="Disordered" evidence="15">
    <location>
        <begin position="1"/>
        <end position="67"/>
    </location>
</feature>
<protein>
    <recommendedName>
        <fullName evidence="17">Prion/Doppel protein beta-ribbon domain-containing protein</fullName>
    </recommendedName>
</protein>
<proteinExistence type="inferred from homology"/>
<evidence type="ECO:0000313" key="18">
    <source>
        <dbReference type="Ensembl" id="ENSVKKP00000022710.1"/>
    </source>
</evidence>
<dbReference type="Pfam" id="PF00377">
    <property type="entry name" value="Prion"/>
    <property type="match status" value="1"/>
</dbReference>
<keyword evidence="5" id="KW-0640">Prion</keyword>
<keyword evidence="8" id="KW-0677">Repeat</keyword>
<dbReference type="InterPro" id="IPR022416">
    <property type="entry name" value="Prion/Doppel_prot_b-ribbon_dom"/>
</dbReference>
<comment type="subcellular location">
    <subcellularLocation>
        <location evidence="1">Cell membrane</location>
        <topology evidence="1">Lipid-anchor</topology>
        <topology evidence="1">GPI-anchor</topology>
    </subcellularLocation>
</comment>
<evidence type="ECO:0000256" key="4">
    <source>
        <dbReference type="ARBA" id="ARBA00022622"/>
    </source>
</evidence>
<keyword evidence="4" id="KW-0336">GPI-anchor</keyword>
<keyword evidence="11 16" id="KW-0472">Membrane</keyword>
<keyword evidence="10" id="KW-0034">Amyloid</keyword>
<evidence type="ECO:0000256" key="6">
    <source>
        <dbReference type="ARBA" id="ARBA00022723"/>
    </source>
</evidence>
<dbReference type="GO" id="GO:0098552">
    <property type="term" value="C:side of membrane"/>
    <property type="evidence" value="ECO:0007669"/>
    <property type="project" value="UniProtKB-KW"/>
</dbReference>
<dbReference type="PANTHER" id="PTHR15506:SF2">
    <property type="entry name" value="MAJOR PRION PROTEIN"/>
    <property type="match status" value="1"/>
</dbReference>
<keyword evidence="6" id="KW-0479">Metal-binding</keyword>
<evidence type="ECO:0000256" key="2">
    <source>
        <dbReference type="ARBA" id="ARBA00009910"/>
    </source>
</evidence>
<dbReference type="AlphaFoldDB" id="A0A8D2LHJ5"/>
<evidence type="ECO:0000256" key="1">
    <source>
        <dbReference type="ARBA" id="ARBA00004609"/>
    </source>
</evidence>
<dbReference type="InterPro" id="IPR000817">
    <property type="entry name" value="Prion"/>
</dbReference>
<organism evidence="18 19">
    <name type="scientific">Varanus komodoensis</name>
    <name type="common">Komodo dragon</name>
    <dbReference type="NCBI Taxonomy" id="61221"/>
    <lineage>
        <taxon>Eukaryota</taxon>
        <taxon>Metazoa</taxon>
        <taxon>Chordata</taxon>
        <taxon>Craniata</taxon>
        <taxon>Vertebrata</taxon>
        <taxon>Euteleostomi</taxon>
        <taxon>Lepidosauria</taxon>
        <taxon>Squamata</taxon>
        <taxon>Bifurcata</taxon>
        <taxon>Unidentata</taxon>
        <taxon>Episquamata</taxon>
        <taxon>Toxicofera</taxon>
        <taxon>Anguimorpha</taxon>
        <taxon>Paleoanguimorpha</taxon>
        <taxon>Varanoidea</taxon>
        <taxon>Varanidae</taxon>
        <taxon>Varanus</taxon>
    </lineage>
</organism>
<reference evidence="18" key="2">
    <citation type="submission" date="2025-09" db="UniProtKB">
        <authorList>
            <consortium name="Ensembl"/>
        </authorList>
    </citation>
    <scope>IDENTIFICATION</scope>
</reference>
<comment type="similarity">
    <text evidence="2">Belongs to the prion family.</text>
</comment>
<evidence type="ECO:0000256" key="8">
    <source>
        <dbReference type="ARBA" id="ARBA00022737"/>
    </source>
</evidence>
<keyword evidence="16" id="KW-0812">Transmembrane</keyword>
<keyword evidence="7" id="KW-0732">Signal</keyword>
<evidence type="ECO:0000313" key="19">
    <source>
        <dbReference type="Proteomes" id="UP000694545"/>
    </source>
</evidence>
<keyword evidence="3" id="KW-1003">Cell membrane</keyword>
<evidence type="ECO:0000256" key="7">
    <source>
        <dbReference type="ARBA" id="ARBA00022729"/>
    </source>
</evidence>
<evidence type="ECO:0000256" key="9">
    <source>
        <dbReference type="ARBA" id="ARBA00023008"/>
    </source>
</evidence>
<evidence type="ECO:0000259" key="17">
    <source>
        <dbReference type="Pfam" id="PF00377"/>
    </source>
</evidence>
<evidence type="ECO:0000256" key="10">
    <source>
        <dbReference type="ARBA" id="ARBA00023087"/>
    </source>
</evidence>
<dbReference type="Ensembl" id="ENSVKKT00000023273.1">
    <property type="protein sequence ID" value="ENSVKKP00000022710.1"/>
    <property type="gene ID" value="ENSVKKG00000015088.1"/>
</dbReference>
<evidence type="ECO:0000256" key="5">
    <source>
        <dbReference type="ARBA" id="ARBA00022678"/>
    </source>
</evidence>
<sequence>ECGGSIMNPAYPPRNPVNPPQNPAYPQNPGYQPQNPAFPAQHPGYPVRNPSNPHDPSWAQPWKPKNPKLKTKHVAGAAVAGAVVGAAGGFLMGRALSNMRFHFNNPDEERWWYEHRNRYSDRVYYPQYAQPVPEDTFVQDCWNVTVREFIEPSGNQMADEMESRVVRRVVREMCIEQYRSFSSRAGGGSLGFPNLILLLLLLAFTNMRGGERGSTSDASFLLQHHVQFLFQSLQ</sequence>
<accession>A0A8D2LHJ5</accession>
<keyword evidence="14" id="KW-0449">Lipoprotein</keyword>
<dbReference type="PANTHER" id="PTHR15506">
    <property type="entry name" value="DOPPEL PRION"/>
    <property type="match status" value="1"/>
</dbReference>
<keyword evidence="13" id="KW-0325">Glycoprotein</keyword>
<evidence type="ECO:0000256" key="15">
    <source>
        <dbReference type="SAM" id="MobiDB-lite"/>
    </source>
</evidence>
<dbReference type="SMART" id="SM00157">
    <property type="entry name" value="PRP"/>
    <property type="match status" value="1"/>
</dbReference>
<keyword evidence="9" id="KW-0186">Copper</keyword>
<dbReference type="GO" id="GO:0046872">
    <property type="term" value="F:metal ion binding"/>
    <property type="evidence" value="ECO:0007669"/>
    <property type="project" value="UniProtKB-KW"/>
</dbReference>
<evidence type="ECO:0000256" key="14">
    <source>
        <dbReference type="ARBA" id="ARBA00023288"/>
    </source>
</evidence>
<evidence type="ECO:0000256" key="11">
    <source>
        <dbReference type="ARBA" id="ARBA00023136"/>
    </source>
</evidence>
<evidence type="ECO:0000256" key="16">
    <source>
        <dbReference type="SAM" id="Phobius"/>
    </source>
</evidence>
<feature type="compositionally biased region" description="Pro residues" evidence="15">
    <location>
        <begin position="10"/>
        <end position="23"/>
    </location>
</feature>
<dbReference type="Proteomes" id="UP000694545">
    <property type="component" value="Unplaced"/>
</dbReference>
<evidence type="ECO:0000256" key="3">
    <source>
        <dbReference type="ARBA" id="ARBA00022475"/>
    </source>
</evidence>
<dbReference type="GO" id="GO:0005886">
    <property type="term" value="C:plasma membrane"/>
    <property type="evidence" value="ECO:0007669"/>
    <property type="project" value="UniProtKB-SubCell"/>
</dbReference>
<dbReference type="SUPFAM" id="SSF54098">
    <property type="entry name" value="Prion-like"/>
    <property type="match status" value="1"/>
</dbReference>
<evidence type="ECO:0000256" key="12">
    <source>
        <dbReference type="ARBA" id="ARBA00023157"/>
    </source>
</evidence>
<feature type="domain" description="Prion/Doppel protein beta-ribbon" evidence="17">
    <location>
        <begin position="97"/>
        <end position="204"/>
    </location>
</feature>
<dbReference type="GO" id="GO:0051260">
    <property type="term" value="P:protein homooligomerization"/>
    <property type="evidence" value="ECO:0007669"/>
    <property type="project" value="InterPro"/>
</dbReference>
<keyword evidence="19" id="KW-1185">Reference proteome</keyword>
<dbReference type="OMA" id="PTHRFAM"/>
<evidence type="ECO:0000256" key="13">
    <source>
        <dbReference type="ARBA" id="ARBA00023180"/>
    </source>
</evidence>
<dbReference type="Gene3D" id="1.10.790.10">
    <property type="entry name" value="Prion/Doppel protein, beta-ribbon domain"/>
    <property type="match status" value="1"/>
</dbReference>
<reference evidence="18" key="1">
    <citation type="submission" date="2025-08" db="UniProtKB">
        <authorList>
            <consortium name="Ensembl"/>
        </authorList>
    </citation>
    <scope>IDENTIFICATION</scope>
</reference>
<feature type="transmembrane region" description="Helical" evidence="16">
    <location>
        <begin position="185"/>
        <end position="204"/>
    </location>
</feature>
<feature type="transmembrane region" description="Helical" evidence="16">
    <location>
        <begin position="74"/>
        <end position="96"/>
    </location>
</feature>
<keyword evidence="16" id="KW-1133">Transmembrane helix</keyword>
<feature type="compositionally biased region" description="Low complexity" evidence="15">
    <location>
        <begin position="24"/>
        <end position="37"/>
    </location>
</feature>
<dbReference type="InterPro" id="IPR036924">
    <property type="entry name" value="Prion/Doppel_b-ribbon_dom_sf"/>
</dbReference>